<dbReference type="PANTHER" id="PTHR46325:SF20">
    <property type="entry name" value="CRIB DOMAIN-CONTAINING PROTEIN RIC10"/>
    <property type="match status" value="1"/>
</dbReference>
<reference evidence="3" key="1">
    <citation type="submission" date="2019-09" db="EMBL/GenBank/DDBJ databases">
        <title>Draft genome information of white flower Hibiscus syriacus.</title>
        <authorList>
            <person name="Kim Y.-M."/>
        </authorList>
    </citation>
    <scope>NUCLEOTIDE SEQUENCE [LARGE SCALE GENOMIC DNA]</scope>
    <source>
        <strain evidence="3">YM2019G1</strain>
    </source>
</reference>
<dbReference type="PROSITE" id="PS50108">
    <property type="entry name" value="CRIB"/>
    <property type="match status" value="1"/>
</dbReference>
<proteinExistence type="predicted"/>
<evidence type="ECO:0000313" key="4">
    <source>
        <dbReference type="Proteomes" id="UP000436088"/>
    </source>
</evidence>
<evidence type="ECO:0000256" key="1">
    <source>
        <dbReference type="SAM" id="MobiDB-lite"/>
    </source>
</evidence>
<organism evidence="3 4">
    <name type="scientific">Hibiscus syriacus</name>
    <name type="common">Rose of Sharon</name>
    <dbReference type="NCBI Taxonomy" id="106335"/>
    <lineage>
        <taxon>Eukaryota</taxon>
        <taxon>Viridiplantae</taxon>
        <taxon>Streptophyta</taxon>
        <taxon>Embryophyta</taxon>
        <taxon>Tracheophyta</taxon>
        <taxon>Spermatophyta</taxon>
        <taxon>Magnoliopsida</taxon>
        <taxon>eudicotyledons</taxon>
        <taxon>Gunneridae</taxon>
        <taxon>Pentapetalae</taxon>
        <taxon>rosids</taxon>
        <taxon>malvids</taxon>
        <taxon>Malvales</taxon>
        <taxon>Malvaceae</taxon>
        <taxon>Malvoideae</taxon>
        <taxon>Hibiscus</taxon>
    </lineage>
</organism>
<feature type="domain" description="CRIB" evidence="2">
    <location>
        <begin position="28"/>
        <end position="41"/>
    </location>
</feature>
<dbReference type="Proteomes" id="UP000436088">
    <property type="component" value="Unassembled WGS sequence"/>
</dbReference>
<gene>
    <name evidence="3" type="ORF">F3Y22_tig00110332pilonHSYRG00520</name>
</gene>
<sequence length="132" mass="14697">MTGKIKGIYKGFKSLTQIFVAKEREMEVGHPTDVIHVAHIGLDHSSTVNPSWMNEFKIGPNKTVKPTNTRVSHPTALSTRSLQDIDQSMGSQPATEMTRNRSCTDLPNLNKKRKCRKKSASMSESSCMAISY</sequence>
<protein>
    <submittedName>
        <fullName evidence="3">CRIB domain-containing protein RIC11</fullName>
    </submittedName>
</protein>
<dbReference type="InterPro" id="IPR000095">
    <property type="entry name" value="CRIB_dom"/>
</dbReference>
<feature type="compositionally biased region" description="Polar residues" evidence="1">
    <location>
        <begin position="64"/>
        <end position="107"/>
    </location>
</feature>
<dbReference type="OrthoDB" id="4206278at2759"/>
<accession>A0A6A3AWW4</accession>
<evidence type="ECO:0000259" key="2">
    <source>
        <dbReference type="PROSITE" id="PS50108"/>
    </source>
</evidence>
<dbReference type="AlphaFoldDB" id="A0A6A3AWW4"/>
<keyword evidence="4" id="KW-1185">Reference proteome</keyword>
<dbReference type="EMBL" id="VEPZ02000937">
    <property type="protein sequence ID" value="KAE8708906.1"/>
    <property type="molecule type" value="Genomic_DNA"/>
</dbReference>
<evidence type="ECO:0000313" key="3">
    <source>
        <dbReference type="EMBL" id="KAE8708906.1"/>
    </source>
</evidence>
<name>A0A6A3AWW4_HIBSY</name>
<comment type="caution">
    <text evidence="3">The sequence shown here is derived from an EMBL/GenBank/DDBJ whole genome shotgun (WGS) entry which is preliminary data.</text>
</comment>
<dbReference type="PANTHER" id="PTHR46325">
    <property type="entry name" value="CRIB DOMAIN-CONTAINING PROTEIN RIC8"/>
    <property type="match status" value="1"/>
</dbReference>
<feature type="region of interest" description="Disordered" evidence="1">
    <location>
        <begin position="59"/>
        <end position="108"/>
    </location>
</feature>